<gene>
    <name evidence="6" type="ORF">FB566_0286</name>
</gene>
<dbReference type="InterPro" id="IPR000640">
    <property type="entry name" value="EFG_V-like"/>
</dbReference>
<dbReference type="Gene3D" id="3.30.230.10">
    <property type="match status" value="1"/>
</dbReference>
<dbReference type="AlphaFoldDB" id="A0A543AQF1"/>
<dbReference type="Proteomes" id="UP000317043">
    <property type="component" value="Unassembled WGS sequence"/>
</dbReference>
<dbReference type="Pfam" id="PF00679">
    <property type="entry name" value="EFG_C"/>
    <property type="match status" value="1"/>
</dbReference>
<feature type="region of interest" description="Disordered" evidence="3">
    <location>
        <begin position="1"/>
        <end position="21"/>
    </location>
</feature>
<dbReference type="Gene3D" id="3.30.70.240">
    <property type="match status" value="1"/>
</dbReference>
<reference evidence="6 7" key="1">
    <citation type="submission" date="2019-06" db="EMBL/GenBank/DDBJ databases">
        <title>Sequencing the genomes of 1000 actinobacteria strains.</title>
        <authorList>
            <person name="Klenk H.-P."/>
        </authorList>
    </citation>
    <scope>NUCLEOTIDE SEQUENCE [LARGE SCALE GENOMIC DNA]</scope>
    <source>
        <strain evidence="6 7">DSM 45928</strain>
    </source>
</reference>
<dbReference type="Pfam" id="PF03764">
    <property type="entry name" value="EFG_IV"/>
    <property type="match status" value="1"/>
</dbReference>
<proteinExistence type="predicted"/>
<dbReference type="EMBL" id="VFOW01000001">
    <property type="protein sequence ID" value="TQL74798.1"/>
    <property type="molecule type" value="Genomic_DNA"/>
</dbReference>
<keyword evidence="1" id="KW-0547">Nucleotide-binding</keyword>
<dbReference type="OrthoDB" id="9801472at2"/>
<dbReference type="InterPro" id="IPR005225">
    <property type="entry name" value="Small_GTP-bd"/>
</dbReference>
<dbReference type="GO" id="GO:0003924">
    <property type="term" value="F:GTPase activity"/>
    <property type="evidence" value="ECO:0007669"/>
    <property type="project" value="InterPro"/>
</dbReference>
<dbReference type="NCBIfam" id="TIGR00231">
    <property type="entry name" value="small_GTP"/>
    <property type="match status" value="1"/>
</dbReference>
<dbReference type="GO" id="GO:0005525">
    <property type="term" value="F:GTP binding"/>
    <property type="evidence" value="ECO:0007669"/>
    <property type="project" value="UniProtKB-KW"/>
</dbReference>
<keyword evidence="6" id="KW-0648">Protein biosynthesis</keyword>
<evidence type="ECO:0000259" key="5">
    <source>
        <dbReference type="SMART" id="SM00889"/>
    </source>
</evidence>
<dbReference type="CDD" id="cd03713">
    <property type="entry name" value="EFG_mtEFG_C"/>
    <property type="match status" value="1"/>
</dbReference>
<dbReference type="InterPro" id="IPR000795">
    <property type="entry name" value="T_Tr_GTP-bd_dom"/>
</dbReference>
<dbReference type="Gene3D" id="2.40.30.10">
    <property type="entry name" value="Translation factors"/>
    <property type="match status" value="1"/>
</dbReference>
<dbReference type="InterPro" id="IPR035649">
    <property type="entry name" value="EFG_V"/>
</dbReference>
<feature type="domain" description="Elongation factor EFG" evidence="4">
    <location>
        <begin position="587"/>
        <end position="673"/>
    </location>
</feature>
<dbReference type="SUPFAM" id="SSF50447">
    <property type="entry name" value="Translation proteins"/>
    <property type="match status" value="1"/>
</dbReference>
<dbReference type="GO" id="GO:0032790">
    <property type="term" value="P:ribosome disassembly"/>
    <property type="evidence" value="ECO:0007669"/>
    <property type="project" value="TreeGrafter"/>
</dbReference>
<feature type="compositionally biased region" description="Polar residues" evidence="3">
    <location>
        <begin position="1"/>
        <end position="18"/>
    </location>
</feature>
<comment type="caution">
    <text evidence="6">The sequence shown here is derived from an EMBL/GenBank/DDBJ whole genome shotgun (WGS) entry which is preliminary data.</text>
</comment>
<organism evidence="6 7">
    <name type="scientific">Stackebrandtia endophytica</name>
    <dbReference type="NCBI Taxonomy" id="1496996"/>
    <lineage>
        <taxon>Bacteria</taxon>
        <taxon>Bacillati</taxon>
        <taxon>Actinomycetota</taxon>
        <taxon>Actinomycetes</taxon>
        <taxon>Glycomycetales</taxon>
        <taxon>Glycomycetaceae</taxon>
        <taxon>Stackebrandtia</taxon>
    </lineage>
</organism>
<evidence type="ECO:0000313" key="6">
    <source>
        <dbReference type="EMBL" id="TQL74798.1"/>
    </source>
</evidence>
<dbReference type="InterPro" id="IPR009000">
    <property type="entry name" value="Transl_B-barrel_sf"/>
</dbReference>
<dbReference type="InterPro" id="IPR014721">
    <property type="entry name" value="Ribsml_uS5_D2-typ_fold_subgr"/>
</dbReference>
<dbReference type="Pfam" id="PF00009">
    <property type="entry name" value="GTP_EFTU"/>
    <property type="match status" value="1"/>
</dbReference>
<protein>
    <submittedName>
        <fullName evidence="6">Translation elongation factor 2 (EF-2/EF-G)</fullName>
    </submittedName>
</protein>
<dbReference type="SUPFAM" id="SSF54980">
    <property type="entry name" value="EF-G C-terminal domain-like"/>
    <property type="match status" value="2"/>
</dbReference>
<keyword evidence="2" id="KW-0342">GTP-binding</keyword>
<dbReference type="SUPFAM" id="SSF52540">
    <property type="entry name" value="P-loop containing nucleoside triphosphate hydrolases"/>
    <property type="match status" value="1"/>
</dbReference>
<dbReference type="SMART" id="SM00889">
    <property type="entry name" value="EFG_IV"/>
    <property type="match status" value="1"/>
</dbReference>
<dbReference type="Pfam" id="PF14492">
    <property type="entry name" value="EFG_III"/>
    <property type="match status" value="1"/>
</dbReference>
<evidence type="ECO:0000259" key="4">
    <source>
        <dbReference type="SMART" id="SM00838"/>
    </source>
</evidence>
<dbReference type="PRINTS" id="PR00315">
    <property type="entry name" value="ELONGATNFCT"/>
</dbReference>
<evidence type="ECO:0000256" key="1">
    <source>
        <dbReference type="ARBA" id="ARBA00022741"/>
    </source>
</evidence>
<evidence type="ECO:0000313" key="7">
    <source>
        <dbReference type="Proteomes" id="UP000317043"/>
    </source>
</evidence>
<name>A0A543AQF1_9ACTN</name>
<keyword evidence="6" id="KW-0251">Elongation factor</keyword>
<evidence type="ECO:0000256" key="2">
    <source>
        <dbReference type="ARBA" id="ARBA00023134"/>
    </source>
</evidence>
<dbReference type="InterPro" id="IPR041095">
    <property type="entry name" value="EFG_II"/>
</dbReference>
<feature type="region of interest" description="Disordered" evidence="3">
    <location>
        <begin position="284"/>
        <end position="303"/>
    </location>
</feature>
<dbReference type="InterPro" id="IPR005517">
    <property type="entry name" value="Transl_elong_EFG/EF2_IV"/>
</dbReference>
<dbReference type="PANTHER" id="PTHR43261">
    <property type="entry name" value="TRANSLATION ELONGATION FACTOR G-RELATED"/>
    <property type="match status" value="1"/>
</dbReference>
<dbReference type="Gene3D" id="3.40.50.300">
    <property type="entry name" value="P-loop containing nucleotide triphosphate hydrolases"/>
    <property type="match status" value="1"/>
</dbReference>
<dbReference type="InterPro" id="IPR020568">
    <property type="entry name" value="Ribosomal_Su5_D2-typ_SF"/>
</dbReference>
<keyword evidence="7" id="KW-1185">Reference proteome</keyword>
<dbReference type="SUPFAM" id="SSF54211">
    <property type="entry name" value="Ribosomal protein S5 domain 2-like"/>
    <property type="match status" value="1"/>
</dbReference>
<feature type="domain" description="Translation elongation factor EFG/EF2" evidence="5">
    <location>
        <begin position="469"/>
        <end position="585"/>
    </location>
</feature>
<dbReference type="PANTHER" id="PTHR43261:SF6">
    <property type="entry name" value="ELONGATION FACTOR G-LIKE PROTEIN"/>
    <property type="match status" value="1"/>
</dbReference>
<dbReference type="Gene3D" id="3.30.70.870">
    <property type="entry name" value="Elongation Factor G (Translational Gtpase), domain 3"/>
    <property type="match status" value="1"/>
</dbReference>
<evidence type="ECO:0000256" key="3">
    <source>
        <dbReference type="SAM" id="MobiDB-lite"/>
    </source>
</evidence>
<dbReference type="InterPro" id="IPR027417">
    <property type="entry name" value="P-loop_NTPase"/>
</dbReference>
<dbReference type="InParanoid" id="A0A543AQF1"/>
<dbReference type="SMART" id="SM00838">
    <property type="entry name" value="EFG_C"/>
    <property type="match status" value="1"/>
</dbReference>
<dbReference type="GO" id="GO:0003746">
    <property type="term" value="F:translation elongation factor activity"/>
    <property type="evidence" value="ECO:0007669"/>
    <property type="project" value="UniProtKB-KW"/>
</dbReference>
<dbReference type="InterPro" id="IPR035647">
    <property type="entry name" value="EFG_III/V"/>
</dbReference>
<sequence>MSQESRGGSSRPNGSTPVTDPMNIRNIAVVGAAGSGKTTLIAGLSATAEGTSVPLDPDRPGSTESAVTRVRFGNVTVNLIDTPGHPDFIGARRAGLRAADAVLFVVAAGRGLDLAAQQLWEDCVHDDLPRVVAVTHLDDPRADVDETIALCRRLFDDAVVSTHLPLLDDDGDAVAGLIGLADQKILDYSSGPRPVVVEPEAVHLEGIAEARESLVAAILSDSDDESLMDRYIDGDHIGSGVLIAELDAAVARAGLHPAVPVDGTTGVGLDILRDLIVDACPSPVERPMPTVTEPSGDASEPLACDPAGPVVAEVLTTTMEVPGVSLLRVYSGTLRPGETVIICGAGATPSVSCTEPDHDDDLVAGDIRPITGLVAATGDTVSTQSRPLRLEHPPPPEPQFPVALVTDQLDEDTLAAVLTRLTAIDPTMRWEHVDETGQLLLWCMGDRHAEVTLDRLRLQGIAVDTVPVEVALRATFGKPANGTGRVVRQTAGHDEFAWCRIEVEPLGEGEGVEFVSLVDDQAIPAGLVTAVEAGVRDRLAHGLAGGRPVVDVKITLLDGEGSSVGSTEFAAAGALAVEDAALTGEPTLLEPIDHVTVTVADGYARIVRSDLSQRRGRVVGTDTDEHDRAVIHAEVPTTELRNYAIELREMTAGSGWFRRRLIHHQPMPSPVDD</sequence>
<accession>A0A543AQF1</accession>